<proteinExistence type="inferred from homology"/>
<keyword evidence="13" id="KW-1185">Reference proteome</keyword>
<comment type="similarity">
    <text evidence="2 8">Belongs to the ARF family.</text>
</comment>
<evidence type="ECO:0000256" key="9">
    <source>
        <dbReference type="SAM" id="MobiDB-lite"/>
    </source>
</evidence>
<dbReference type="GO" id="GO:0005634">
    <property type="term" value="C:nucleus"/>
    <property type="evidence" value="ECO:0000318"/>
    <property type="project" value="GO_Central"/>
</dbReference>
<dbReference type="CDD" id="cd10017">
    <property type="entry name" value="B3_DNA"/>
    <property type="match status" value="1"/>
</dbReference>
<dbReference type="KEGG" id="atr:18442320"/>
<dbReference type="Pfam" id="PF02309">
    <property type="entry name" value="AUX_IAA"/>
    <property type="match status" value="1"/>
</dbReference>
<dbReference type="FunFam" id="3.10.20.90:FF:000047">
    <property type="entry name" value="Auxin response factor"/>
    <property type="match status" value="1"/>
</dbReference>
<evidence type="ECO:0000256" key="1">
    <source>
        <dbReference type="ARBA" id="ARBA00004123"/>
    </source>
</evidence>
<dbReference type="GO" id="GO:0006355">
    <property type="term" value="P:regulation of DNA-templated transcription"/>
    <property type="evidence" value="ECO:0000318"/>
    <property type="project" value="GO_Central"/>
</dbReference>
<dbReference type="InterPro" id="IPR033389">
    <property type="entry name" value="AUX/IAA_dom"/>
</dbReference>
<comment type="function">
    <text evidence="8">Auxin response factors (ARFs) are transcriptional factors that bind specifically to the DNA sequence 5'-TGTCTC-3' found in the auxin-responsive promoter elements (AuxREs).</text>
</comment>
<keyword evidence="5 8" id="KW-0804">Transcription</keyword>
<dbReference type="OMA" id="SSNSMYW"/>
<evidence type="ECO:0000256" key="3">
    <source>
        <dbReference type="ARBA" id="ARBA00023015"/>
    </source>
</evidence>
<dbReference type="PANTHER" id="PTHR31384">
    <property type="entry name" value="AUXIN RESPONSE FACTOR 4-RELATED"/>
    <property type="match status" value="1"/>
</dbReference>
<dbReference type="EMBL" id="KI392560">
    <property type="protein sequence ID" value="ERN14071.1"/>
    <property type="molecule type" value="Genomic_DNA"/>
</dbReference>
<dbReference type="PROSITE" id="PS51745">
    <property type="entry name" value="PB1"/>
    <property type="match status" value="1"/>
</dbReference>
<feature type="region of interest" description="Disordered" evidence="9">
    <location>
        <begin position="512"/>
        <end position="535"/>
    </location>
</feature>
<dbReference type="Pfam" id="PF02362">
    <property type="entry name" value="B3"/>
    <property type="match status" value="1"/>
</dbReference>
<dbReference type="SMART" id="SM01019">
    <property type="entry name" value="B3"/>
    <property type="match status" value="1"/>
</dbReference>
<dbReference type="SUPFAM" id="SSF101936">
    <property type="entry name" value="DNA-binding pseudobarrel domain"/>
    <property type="match status" value="1"/>
</dbReference>
<dbReference type="AlphaFoldDB" id="W1Q0R4"/>
<dbReference type="Pfam" id="PF06507">
    <property type="entry name" value="ARF_AD"/>
    <property type="match status" value="1"/>
</dbReference>
<dbReference type="InterPro" id="IPR044835">
    <property type="entry name" value="ARF_plant"/>
</dbReference>
<dbReference type="Gramene" id="ERN14071">
    <property type="protein sequence ID" value="ERN14071"/>
    <property type="gene ID" value="AMTR_s00021p00221770"/>
</dbReference>
<feature type="domain" description="PB1" evidence="11">
    <location>
        <begin position="629"/>
        <end position="722"/>
    </location>
</feature>
<dbReference type="STRING" id="13333.W1Q0R4"/>
<dbReference type="SUPFAM" id="SSF54277">
    <property type="entry name" value="CAD &amp; PB1 domains"/>
    <property type="match status" value="1"/>
</dbReference>
<evidence type="ECO:0000313" key="13">
    <source>
        <dbReference type="Proteomes" id="UP000017836"/>
    </source>
</evidence>
<name>W1Q0R4_AMBTC</name>
<evidence type="ECO:0000259" key="11">
    <source>
        <dbReference type="PROSITE" id="PS51745"/>
    </source>
</evidence>
<gene>
    <name evidence="12" type="ORF">AMTR_s00021p00221770</name>
</gene>
<dbReference type="InterPro" id="IPR053793">
    <property type="entry name" value="PB1-like"/>
</dbReference>
<keyword evidence="6 8" id="KW-0539">Nucleus</keyword>
<dbReference type="HOGENOM" id="CLU_002626_2_2_1"/>
<dbReference type="FunFam" id="2.40.330.10:FF:000001">
    <property type="entry name" value="Auxin response factor"/>
    <property type="match status" value="1"/>
</dbReference>
<dbReference type="FunFam" id="2.30.30.1040:FF:000001">
    <property type="entry name" value="Auxin response factor"/>
    <property type="match status" value="1"/>
</dbReference>
<dbReference type="GO" id="GO:0009734">
    <property type="term" value="P:auxin-activated signaling pathway"/>
    <property type="evidence" value="ECO:0007669"/>
    <property type="project" value="UniProtKB-KW"/>
</dbReference>
<dbReference type="PROSITE" id="PS50863">
    <property type="entry name" value="B3"/>
    <property type="match status" value="1"/>
</dbReference>
<feature type="region of interest" description="Disordered" evidence="9">
    <location>
        <begin position="413"/>
        <end position="440"/>
    </location>
</feature>
<organism evidence="12 13">
    <name type="scientific">Amborella trichopoda</name>
    <dbReference type="NCBI Taxonomy" id="13333"/>
    <lineage>
        <taxon>Eukaryota</taxon>
        <taxon>Viridiplantae</taxon>
        <taxon>Streptophyta</taxon>
        <taxon>Embryophyta</taxon>
        <taxon>Tracheophyta</taxon>
        <taxon>Spermatophyta</taxon>
        <taxon>Magnoliopsida</taxon>
        <taxon>Amborellales</taxon>
        <taxon>Amborellaceae</taxon>
        <taxon>Amborella</taxon>
    </lineage>
</organism>
<protein>
    <recommendedName>
        <fullName evidence="8">Auxin response factor</fullName>
    </recommendedName>
</protein>
<dbReference type="Proteomes" id="UP000017836">
    <property type="component" value="Unassembled WGS sequence"/>
</dbReference>
<accession>W1Q0R4</accession>
<evidence type="ECO:0000256" key="8">
    <source>
        <dbReference type="RuleBase" id="RU004561"/>
    </source>
</evidence>
<sequence length="739" mass="82472">MAYAEEFRGALPQPEQSLGMFPQNLSSECSAPGPTNDALYRELWHACAGPLVTIPGEGERVYYFPQGHMEQLEVSMNQGVEQQVPLFNLPSKILCRVMQVQLRAEPDNDEVYAQYTLIPELDQSELSSPDSCPPVPPKPAVRSFCKTLTASDTSTHGGFSVLRNHADECLPPLDKTQQPPTQELVAKDLHGIEWRFKHIYRGQPRRHLLTTGWSVFVSSKRLVAGDAFIFLRGDNGELFVGIRRLLRQQSTMPSSVISSDSMHLGVLATATRAISFQSLFTVYYKPRTSPSGFIIGVNKYLEAMNHRLSVGMRFKMKFEGEDTSERRYTGTIIGVGDVSPGWNDSQWRSLKVQWDESSAIRRPDRVSPWELEPIVSTSPLTTTIQPRNKRARLPNMPMSRERSILGGCKNTTDPSSPYWYSSQTTQTSELNSDTEGESGQSHILWGQKQMDLKNDALGHSPRPSTENWMNHFSNQTESTLLKSPKLLFQDGEFKPERARSIGSAFSSGELQSKWAPSMAGHSQTEGSVEPHSDLNRGCLSGMVTKERKPDSNGYRLFGILIDNNSSHGEDSLPQTGKIPAAIEEHPVQASVNGHSQPADSEDPSRVAIIEGKSSHSSPKDVHKASISTRSCTKVLMQGIGVGRAVDLTKLNGYPDLIKELEERFDIKGELQSPNKKWEVVYMDDEGDMMLVGDDPWAEFCNMVRKIAIYPCEEVKKMTNRTRLHCSEEPATPTSEHKTE</sequence>
<keyword evidence="3 8" id="KW-0805">Transcription regulation</keyword>
<feature type="domain" description="TF-B3" evidence="10">
    <location>
        <begin position="144"/>
        <end position="246"/>
    </location>
</feature>
<keyword evidence="4 8" id="KW-0238">DNA-binding</keyword>
<dbReference type="InterPro" id="IPR010525">
    <property type="entry name" value="ARF_dom"/>
</dbReference>
<dbReference type="eggNOG" id="ENOG502QQSN">
    <property type="taxonomic scope" value="Eukaryota"/>
</dbReference>
<comment type="subunit">
    <text evidence="8">Homodimers and heterodimers.</text>
</comment>
<keyword evidence="7 8" id="KW-0927">Auxin signaling pathway</keyword>
<reference evidence="13" key="1">
    <citation type="journal article" date="2013" name="Science">
        <title>The Amborella genome and the evolution of flowering plants.</title>
        <authorList>
            <consortium name="Amborella Genome Project"/>
        </authorList>
    </citation>
    <scope>NUCLEOTIDE SEQUENCE [LARGE SCALE GENOMIC DNA]</scope>
</reference>
<dbReference type="Gene3D" id="3.10.20.90">
    <property type="entry name" value="Phosphatidylinositol 3-kinase Catalytic Subunit, Chain A, domain 1"/>
    <property type="match status" value="1"/>
</dbReference>
<evidence type="ECO:0000313" key="12">
    <source>
        <dbReference type="EMBL" id="ERN14071.1"/>
    </source>
</evidence>
<comment type="subcellular location">
    <subcellularLocation>
        <location evidence="1 8">Nucleus</location>
    </subcellularLocation>
</comment>
<dbReference type="Gene3D" id="2.40.330.10">
    <property type="entry name" value="DNA-binding pseudobarrel domain"/>
    <property type="match status" value="1"/>
</dbReference>
<evidence type="ECO:0000256" key="5">
    <source>
        <dbReference type="ARBA" id="ARBA00023163"/>
    </source>
</evidence>
<dbReference type="InterPro" id="IPR003340">
    <property type="entry name" value="B3_DNA-bd"/>
</dbReference>
<dbReference type="OrthoDB" id="1050118at2759"/>
<dbReference type="Gene3D" id="2.30.30.1040">
    <property type="match status" value="1"/>
</dbReference>
<evidence type="ECO:0000256" key="6">
    <source>
        <dbReference type="ARBA" id="ARBA00023242"/>
    </source>
</evidence>
<evidence type="ECO:0000256" key="4">
    <source>
        <dbReference type="ARBA" id="ARBA00023125"/>
    </source>
</evidence>
<dbReference type="PANTHER" id="PTHR31384:SF1">
    <property type="entry name" value="AUXIN RESPONSE FACTOR 9"/>
    <property type="match status" value="1"/>
</dbReference>
<dbReference type="GO" id="GO:0000976">
    <property type="term" value="F:transcription cis-regulatory region binding"/>
    <property type="evidence" value="ECO:0000318"/>
    <property type="project" value="GO_Central"/>
</dbReference>
<evidence type="ECO:0000259" key="10">
    <source>
        <dbReference type="PROSITE" id="PS50863"/>
    </source>
</evidence>
<dbReference type="InterPro" id="IPR015300">
    <property type="entry name" value="DNA-bd_pseudobarrel_sf"/>
</dbReference>
<evidence type="ECO:0000256" key="2">
    <source>
        <dbReference type="ARBA" id="ARBA00007853"/>
    </source>
</evidence>
<evidence type="ECO:0000256" key="7">
    <source>
        <dbReference type="ARBA" id="ARBA00023294"/>
    </source>
</evidence>